<protein>
    <submittedName>
        <fullName evidence="3">Uncharacterized protein</fullName>
    </submittedName>
</protein>
<sequence length="66" mass="7455">MTQRLALFAFLLTASPMLMAHAGHDHGHWSASLIHLLWALPVIVAGAIAFWGLRRIRHQKHHQQGE</sequence>
<feature type="chain" id="PRO_5010216962" evidence="2">
    <location>
        <begin position="21"/>
        <end position="66"/>
    </location>
</feature>
<keyword evidence="1" id="KW-1133">Transmembrane helix</keyword>
<keyword evidence="1" id="KW-0812">Transmembrane</keyword>
<organism evidence="3 4">
    <name type="scientific">Enterovibrio norvegicus DSM 15893</name>
    <dbReference type="NCBI Taxonomy" id="1121869"/>
    <lineage>
        <taxon>Bacteria</taxon>
        <taxon>Pseudomonadati</taxon>
        <taxon>Pseudomonadota</taxon>
        <taxon>Gammaproteobacteria</taxon>
        <taxon>Vibrionales</taxon>
        <taxon>Vibrionaceae</taxon>
        <taxon>Enterovibrio</taxon>
    </lineage>
</organism>
<dbReference type="GeneID" id="35870410"/>
<proteinExistence type="predicted"/>
<evidence type="ECO:0000313" key="4">
    <source>
        <dbReference type="Proteomes" id="UP000182692"/>
    </source>
</evidence>
<evidence type="ECO:0000256" key="2">
    <source>
        <dbReference type="SAM" id="SignalP"/>
    </source>
</evidence>
<name>A0A1I5SWP4_9GAMM</name>
<reference evidence="3 4" key="1">
    <citation type="submission" date="2016-10" db="EMBL/GenBank/DDBJ databases">
        <authorList>
            <person name="de Groot N.N."/>
        </authorList>
    </citation>
    <scope>NUCLEOTIDE SEQUENCE [LARGE SCALE GENOMIC DNA]</scope>
    <source>
        <strain evidence="3 4">DSM 15893</strain>
    </source>
</reference>
<accession>A0A1I5SWP4</accession>
<dbReference type="RefSeq" id="WP_017008229.1">
    <property type="nucleotide sequence ID" value="NZ_FOWR01000023.1"/>
</dbReference>
<dbReference type="AlphaFoldDB" id="A0A1I5SWP4"/>
<dbReference type="EMBL" id="FOWR01000023">
    <property type="protein sequence ID" value="SFP75071.1"/>
    <property type="molecule type" value="Genomic_DNA"/>
</dbReference>
<feature type="transmembrane region" description="Helical" evidence="1">
    <location>
        <begin position="32"/>
        <end position="53"/>
    </location>
</feature>
<feature type="signal peptide" evidence="2">
    <location>
        <begin position="1"/>
        <end position="20"/>
    </location>
</feature>
<dbReference type="STRING" id="1121869.SAMN03084138_03017"/>
<dbReference type="Proteomes" id="UP000182692">
    <property type="component" value="Unassembled WGS sequence"/>
</dbReference>
<evidence type="ECO:0000313" key="3">
    <source>
        <dbReference type="EMBL" id="SFP75071.1"/>
    </source>
</evidence>
<gene>
    <name evidence="3" type="ORF">SAMN03084138_03017</name>
</gene>
<dbReference type="OrthoDB" id="5918117at2"/>
<keyword evidence="1" id="KW-0472">Membrane</keyword>
<keyword evidence="2" id="KW-0732">Signal</keyword>
<evidence type="ECO:0000256" key="1">
    <source>
        <dbReference type="SAM" id="Phobius"/>
    </source>
</evidence>